<keyword evidence="5 11" id="KW-0067">ATP-binding</keyword>
<keyword evidence="4 12" id="KW-0418">Kinase</keyword>
<dbReference type="InterPro" id="IPR036028">
    <property type="entry name" value="SH3-like_dom_sf"/>
</dbReference>
<protein>
    <recommendedName>
        <fullName evidence="12">Tyrosine-protein kinase</fullName>
        <ecNumber evidence="12">2.7.10.2</ecNumber>
    </recommendedName>
</protein>
<evidence type="ECO:0000313" key="16">
    <source>
        <dbReference type="EMBL" id="MDE46520.1"/>
    </source>
</evidence>
<dbReference type="EMBL" id="GGYP01001749">
    <property type="protein sequence ID" value="MDE46520.1"/>
    <property type="molecule type" value="Transcribed_RNA"/>
</dbReference>
<organism evidence="16">
    <name type="scientific">Aceria tosichella</name>
    <name type="common">wheat curl mite</name>
    <dbReference type="NCBI Taxonomy" id="561515"/>
    <lineage>
        <taxon>Eukaryota</taxon>
        <taxon>Metazoa</taxon>
        <taxon>Ecdysozoa</taxon>
        <taxon>Arthropoda</taxon>
        <taxon>Chelicerata</taxon>
        <taxon>Arachnida</taxon>
        <taxon>Acari</taxon>
        <taxon>Acariformes</taxon>
        <taxon>Trombidiformes</taxon>
        <taxon>Prostigmata</taxon>
        <taxon>Eupodina</taxon>
        <taxon>Eriophyoidea</taxon>
        <taxon>Eriophyidae</taxon>
        <taxon>Eriophyinae</taxon>
        <taxon>Aceriini</taxon>
        <taxon>Aceria</taxon>
    </lineage>
</organism>
<accession>A0A6G1S9B1</accession>
<dbReference type="PROSITE" id="PS50001">
    <property type="entry name" value="SH2"/>
    <property type="match status" value="1"/>
</dbReference>
<evidence type="ECO:0000256" key="6">
    <source>
        <dbReference type="ARBA" id="ARBA00022999"/>
    </source>
</evidence>
<dbReference type="InterPro" id="IPR011009">
    <property type="entry name" value="Kinase-like_dom_sf"/>
</dbReference>
<dbReference type="GO" id="GO:0030036">
    <property type="term" value="P:actin cytoskeleton organization"/>
    <property type="evidence" value="ECO:0007669"/>
    <property type="project" value="UniProtKB-ARBA"/>
</dbReference>
<keyword evidence="6 9" id="KW-0727">SH2 domain</keyword>
<dbReference type="GO" id="GO:0007435">
    <property type="term" value="P:salivary gland morphogenesis"/>
    <property type="evidence" value="ECO:0007669"/>
    <property type="project" value="UniProtKB-ARBA"/>
</dbReference>
<evidence type="ECO:0000259" key="14">
    <source>
        <dbReference type="PROSITE" id="PS50002"/>
    </source>
</evidence>
<comment type="catalytic activity">
    <reaction evidence="8 12">
        <text>L-tyrosyl-[protein] + ATP = O-phospho-L-tyrosyl-[protein] + ADP + H(+)</text>
        <dbReference type="Rhea" id="RHEA:10596"/>
        <dbReference type="Rhea" id="RHEA-COMP:10136"/>
        <dbReference type="Rhea" id="RHEA-COMP:20101"/>
        <dbReference type="ChEBI" id="CHEBI:15378"/>
        <dbReference type="ChEBI" id="CHEBI:30616"/>
        <dbReference type="ChEBI" id="CHEBI:46858"/>
        <dbReference type="ChEBI" id="CHEBI:61978"/>
        <dbReference type="ChEBI" id="CHEBI:456216"/>
        <dbReference type="EC" id="2.7.10.2"/>
    </reaction>
</comment>
<evidence type="ECO:0000256" key="8">
    <source>
        <dbReference type="ARBA" id="ARBA00051245"/>
    </source>
</evidence>
<feature type="binding site" evidence="11">
    <location>
        <position position="340"/>
    </location>
    <ligand>
        <name>ATP</name>
        <dbReference type="ChEBI" id="CHEBI:30616"/>
    </ligand>
</feature>
<dbReference type="SUPFAM" id="SSF55550">
    <property type="entry name" value="SH2 domain"/>
    <property type="match status" value="1"/>
</dbReference>
<sequence>MGNCFYKNNHSRRRPVCGRSSDVRGGLPPCFFSGQEQQQQQQQQFAQGRDLSMLLRAQEATMMLRNQGDTHQLTGGAGFSHSPGENMSFAKNIFNSVNNNNNMPTNSKLPFNATNNNTDRNLSHRNICIALYDYEDRTPEDLKFQKGEHLEIIDDTQGDWWLAESKATGLKGYIPSNYVAPLRSIEAEPWYFGKLRRVDADKKLMMPENEDGAFIIRDSENKDPNQTNIFSLSLKDNNVVKHYRIRQLDEGGFFITRKTTFPTIQELVEHYSRDADGLCINLRKPCVRFDKPDTKDLSYKTKDEWEIDRASLTFGEKLGSGQFGQVYEGRWNLNTPVAIKMLKEGSMDPKDFLAEAQVMKGLDHENLIKLFAVCTREEPILIVTELMRNGCLLDYLQTKQGKQLSIRMLVNMAEQIAKGMAYLERMKYVHRDLAARNILVGERNLVKIADFGLARLIKENEYEARMGTRFPIKWTAPEAAQYNKFTTKSDVWSFGILLTELVTYGRVPYPGMTNSEVLQQVEKGMRMTHESMPGCPKQLYDIMMECWHKDPQKRLTFDSLQWKLELFFDTDPSEYKDTAMMAHQ</sequence>
<dbReference type="Gene3D" id="2.30.30.40">
    <property type="entry name" value="SH3 Domains"/>
    <property type="match status" value="1"/>
</dbReference>
<keyword evidence="7 12" id="KW-0829">Tyrosine-protein kinase</keyword>
<comment type="similarity">
    <text evidence="12">Belongs to the protein kinase superfamily. Tyr protein kinase family.</text>
</comment>
<gene>
    <name evidence="16" type="primary">Src42A_3</name>
    <name evidence="16" type="ORF">g.16944</name>
</gene>
<dbReference type="PRINTS" id="PR00452">
    <property type="entry name" value="SH3DOMAIN"/>
</dbReference>
<dbReference type="SMART" id="SM00219">
    <property type="entry name" value="TyrKc"/>
    <property type="match status" value="1"/>
</dbReference>
<evidence type="ECO:0000256" key="9">
    <source>
        <dbReference type="PROSITE-ProRule" id="PRU00191"/>
    </source>
</evidence>
<dbReference type="SUPFAM" id="SSF56112">
    <property type="entry name" value="Protein kinase-like (PK-like)"/>
    <property type="match status" value="1"/>
</dbReference>
<dbReference type="SMART" id="SM00326">
    <property type="entry name" value="SH3"/>
    <property type="match status" value="1"/>
</dbReference>
<evidence type="ECO:0000259" key="15">
    <source>
        <dbReference type="PROSITE" id="PS50011"/>
    </source>
</evidence>
<dbReference type="PROSITE" id="PS00109">
    <property type="entry name" value="PROTEIN_KINASE_TYR"/>
    <property type="match status" value="1"/>
</dbReference>
<evidence type="ECO:0000256" key="3">
    <source>
        <dbReference type="ARBA" id="ARBA00022741"/>
    </source>
</evidence>
<dbReference type="FunFam" id="1.10.510.10:FF:000318">
    <property type="entry name" value="Tyrosine-protein kinase"/>
    <property type="match status" value="1"/>
</dbReference>
<dbReference type="InterPro" id="IPR001452">
    <property type="entry name" value="SH3_domain"/>
</dbReference>
<dbReference type="AlphaFoldDB" id="A0A6G1S9B1"/>
<dbReference type="PANTHER" id="PTHR24418">
    <property type="entry name" value="TYROSINE-PROTEIN KINASE"/>
    <property type="match status" value="1"/>
</dbReference>
<dbReference type="Gene3D" id="1.10.510.10">
    <property type="entry name" value="Transferase(Phosphotransferase) domain 1"/>
    <property type="match status" value="1"/>
</dbReference>
<dbReference type="PROSITE" id="PS50011">
    <property type="entry name" value="PROTEIN_KINASE_DOM"/>
    <property type="match status" value="1"/>
</dbReference>
<dbReference type="Pfam" id="PF00017">
    <property type="entry name" value="SH2"/>
    <property type="match status" value="1"/>
</dbReference>
<dbReference type="InterPro" id="IPR017441">
    <property type="entry name" value="Protein_kinase_ATP_BS"/>
</dbReference>
<feature type="domain" description="Protein kinase" evidence="15">
    <location>
        <begin position="312"/>
        <end position="568"/>
    </location>
</feature>
<dbReference type="Pfam" id="PF07714">
    <property type="entry name" value="PK_Tyr_Ser-Thr"/>
    <property type="match status" value="1"/>
</dbReference>
<evidence type="ECO:0000256" key="12">
    <source>
        <dbReference type="RuleBase" id="RU362096"/>
    </source>
</evidence>
<evidence type="ECO:0000256" key="7">
    <source>
        <dbReference type="ARBA" id="ARBA00023137"/>
    </source>
</evidence>
<keyword evidence="1 10" id="KW-0728">SH3 domain</keyword>
<dbReference type="PROSITE" id="PS50002">
    <property type="entry name" value="SH3"/>
    <property type="match status" value="1"/>
</dbReference>
<dbReference type="GO" id="GO:0048468">
    <property type="term" value="P:cell development"/>
    <property type="evidence" value="ECO:0007669"/>
    <property type="project" value="UniProtKB-ARBA"/>
</dbReference>
<proteinExistence type="inferred from homology"/>
<evidence type="ECO:0000256" key="4">
    <source>
        <dbReference type="ARBA" id="ARBA00022777"/>
    </source>
</evidence>
<evidence type="ECO:0000256" key="10">
    <source>
        <dbReference type="PROSITE-ProRule" id="PRU00192"/>
    </source>
</evidence>
<dbReference type="InterPro" id="IPR000719">
    <property type="entry name" value="Prot_kinase_dom"/>
</dbReference>
<dbReference type="FunFam" id="3.30.200.20:FF:000053">
    <property type="entry name" value="Tyrosine-protein kinase"/>
    <property type="match status" value="1"/>
</dbReference>
<dbReference type="InterPro" id="IPR000980">
    <property type="entry name" value="SH2"/>
</dbReference>
<keyword evidence="2 12" id="KW-0808">Transferase</keyword>
<dbReference type="Pfam" id="PF00018">
    <property type="entry name" value="SH3_1"/>
    <property type="match status" value="1"/>
</dbReference>
<evidence type="ECO:0000256" key="1">
    <source>
        <dbReference type="ARBA" id="ARBA00022443"/>
    </source>
</evidence>
<dbReference type="InterPro" id="IPR001245">
    <property type="entry name" value="Ser-Thr/Tyr_kinase_cat_dom"/>
</dbReference>
<dbReference type="GO" id="GO:0004715">
    <property type="term" value="F:non-membrane spanning protein tyrosine kinase activity"/>
    <property type="evidence" value="ECO:0007669"/>
    <property type="project" value="UniProtKB-EC"/>
</dbReference>
<dbReference type="EC" id="2.7.10.2" evidence="12"/>
<keyword evidence="3 11" id="KW-0547">Nucleotide-binding</keyword>
<name>A0A6G1S9B1_9ACAR</name>
<dbReference type="PRINTS" id="PR00109">
    <property type="entry name" value="TYRKINASE"/>
</dbReference>
<feature type="domain" description="SH2" evidence="13">
    <location>
        <begin position="190"/>
        <end position="286"/>
    </location>
</feature>
<dbReference type="CDD" id="cd11845">
    <property type="entry name" value="SH3_Src_like"/>
    <property type="match status" value="1"/>
</dbReference>
<evidence type="ECO:0000256" key="5">
    <source>
        <dbReference type="ARBA" id="ARBA00022840"/>
    </source>
</evidence>
<dbReference type="SUPFAM" id="SSF50044">
    <property type="entry name" value="SH3-domain"/>
    <property type="match status" value="1"/>
</dbReference>
<dbReference type="PROSITE" id="PS00107">
    <property type="entry name" value="PROTEIN_KINASE_ATP"/>
    <property type="match status" value="1"/>
</dbReference>
<dbReference type="InterPro" id="IPR020635">
    <property type="entry name" value="Tyr_kinase_cat_dom"/>
</dbReference>
<feature type="domain" description="SH3" evidence="14">
    <location>
        <begin position="123"/>
        <end position="184"/>
    </location>
</feature>
<dbReference type="InterPro" id="IPR036860">
    <property type="entry name" value="SH2_dom_sf"/>
</dbReference>
<evidence type="ECO:0000256" key="11">
    <source>
        <dbReference type="PROSITE-ProRule" id="PRU10141"/>
    </source>
</evidence>
<dbReference type="InterPro" id="IPR008266">
    <property type="entry name" value="Tyr_kinase_AS"/>
</dbReference>
<dbReference type="SMART" id="SM00252">
    <property type="entry name" value="SH2"/>
    <property type="match status" value="1"/>
</dbReference>
<dbReference type="GO" id="GO:0002009">
    <property type="term" value="P:morphogenesis of an epithelium"/>
    <property type="evidence" value="ECO:0007669"/>
    <property type="project" value="UniProtKB-ARBA"/>
</dbReference>
<evidence type="ECO:0000259" key="13">
    <source>
        <dbReference type="PROSITE" id="PS50001"/>
    </source>
</evidence>
<dbReference type="InterPro" id="IPR050198">
    <property type="entry name" value="Non-receptor_tyrosine_kinases"/>
</dbReference>
<reference evidence="16" key="1">
    <citation type="submission" date="2018-10" db="EMBL/GenBank/DDBJ databases">
        <title>Transcriptome assembly of Aceria tosichella (Wheat curl mite) Type 2.</title>
        <authorList>
            <person name="Scully E.D."/>
            <person name="Geib S.M."/>
            <person name="Palmer N.A."/>
            <person name="Gupta A.K."/>
            <person name="Sarath G."/>
            <person name="Tatineni S."/>
        </authorList>
    </citation>
    <scope>NUCLEOTIDE SEQUENCE</scope>
    <source>
        <strain evidence="16">LincolnNE</strain>
    </source>
</reference>
<dbReference type="PRINTS" id="PR00401">
    <property type="entry name" value="SH2DOMAIN"/>
</dbReference>
<dbReference type="FunFam" id="3.30.505.10:FF:000044">
    <property type="entry name" value="Tyrosine-protein kinase"/>
    <property type="match status" value="1"/>
</dbReference>
<dbReference type="Gene3D" id="3.30.505.10">
    <property type="entry name" value="SH2 domain"/>
    <property type="match status" value="1"/>
</dbReference>
<evidence type="ECO:0000256" key="2">
    <source>
        <dbReference type="ARBA" id="ARBA00022679"/>
    </source>
</evidence>
<dbReference type="GO" id="GO:0005524">
    <property type="term" value="F:ATP binding"/>
    <property type="evidence" value="ECO:0007669"/>
    <property type="project" value="UniProtKB-UniRule"/>
</dbReference>